<evidence type="ECO:0000313" key="7">
    <source>
        <dbReference type="EMBL" id="GMG85100.1"/>
    </source>
</evidence>
<dbReference type="Gene3D" id="3.40.190.10">
    <property type="entry name" value="Periplasmic binding protein-like II"/>
    <property type="match status" value="1"/>
</dbReference>
<dbReference type="EMBL" id="BSYI01000051">
    <property type="protein sequence ID" value="GMG85100.1"/>
    <property type="molecule type" value="Genomic_DNA"/>
</dbReference>
<dbReference type="SUPFAM" id="SSF53850">
    <property type="entry name" value="Periplasmic binding protein-like II"/>
    <property type="match status" value="1"/>
</dbReference>
<evidence type="ECO:0000256" key="3">
    <source>
        <dbReference type="ARBA" id="ARBA00022448"/>
    </source>
</evidence>
<organism evidence="7 8">
    <name type="scientific">Paralimibaculum aggregatum</name>
    <dbReference type="NCBI Taxonomy" id="3036245"/>
    <lineage>
        <taxon>Bacteria</taxon>
        <taxon>Pseudomonadati</taxon>
        <taxon>Pseudomonadota</taxon>
        <taxon>Alphaproteobacteria</taxon>
        <taxon>Rhodobacterales</taxon>
        <taxon>Paracoccaceae</taxon>
        <taxon>Paralimibaculum</taxon>
    </lineage>
</organism>
<evidence type="ECO:0000256" key="2">
    <source>
        <dbReference type="ARBA" id="ARBA00005695"/>
    </source>
</evidence>
<dbReference type="InterPro" id="IPR030678">
    <property type="entry name" value="Peptide/Ni-bd"/>
</dbReference>
<gene>
    <name evidence="7" type="ORF">LNKW23_43160</name>
</gene>
<dbReference type="PANTHER" id="PTHR30290:SF10">
    <property type="entry name" value="PERIPLASMIC OLIGOPEPTIDE-BINDING PROTEIN-RELATED"/>
    <property type="match status" value="1"/>
</dbReference>
<reference evidence="7 8" key="1">
    <citation type="submission" date="2023-04" db="EMBL/GenBank/DDBJ databases">
        <title>Marinoamorphus aggregata gen. nov., sp. Nov., isolate from tissue of brittle star Ophioplocus japonicus.</title>
        <authorList>
            <person name="Kawano K."/>
            <person name="Sawayama S."/>
            <person name="Nakagawa S."/>
        </authorList>
    </citation>
    <scope>NUCLEOTIDE SEQUENCE [LARGE SCALE GENOMIC DNA]</scope>
    <source>
        <strain evidence="7 8">NKW23</strain>
    </source>
</reference>
<dbReference type="InterPro" id="IPR039424">
    <property type="entry name" value="SBP_5"/>
</dbReference>
<dbReference type="Gene3D" id="3.10.105.10">
    <property type="entry name" value="Dipeptide-binding Protein, Domain 3"/>
    <property type="match status" value="1"/>
</dbReference>
<evidence type="ECO:0000259" key="6">
    <source>
        <dbReference type="Pfam" id="PF00496"/>
    </source>
</evidence>
<feature type="domain" description="Solute-binding protein family 5" evidence="6">
    <location>
        <begin position="68"/>
        <end position="402"/>
    </location>
</feature>
<evidence type="ECO:0000313" key="8">
    <source>
        <dbReference type="Proteomes" id="UP001239909"/>
    </source>
</evidence>
<name>A0ABQ6LSN3_9RHOB</name>
<evidence type="ECO:0000256" key="5">
    <source>
        <dbReference type="SAM" id="SignalP"/>
    </source>
</evidence>
<feature type="chain" id="PRO_5047480103" evidence="5">
    <location>
        <begin position="22"/>
        <end position="494"/>
    </location>
</feature>
<keyword evidence="8" id="KW-1185">Reference proteome</keyword>
<proteinExistence type="inferred from homology"/>
<protein>
    <submittedName>
        <fullName evidence="7">ABC transporter substrate-binding protein</fullName>
    </submittedName>
</protein>
<dbReference type="InterPro" id="IPR000914">
    <property type="entry name" value="SBP_5_dom"/>
</dbReference>
<dbReference type="Pfam" id="PF00496">
    <property type="entry name" value="SBP_bac_5"/>
    <property type="match status" value="1"/>
</dbReference>
<accession>A0ABQ6LSN3</accession>
<sequence>MKRRLISACVAALAMAGTAMAEPKGTFRQAHETGSGAQSSLDPIAKGRVFQITEKLMSRLVRPDMDGKPSPDLAVSWEANEDATEWTLMLREGVTFHDGSDFDAADVVYSLNRVLDPQGDSPARSAVKMITKVEAVDPMTVRLTLDTPFADMPLQLMDYRLRMIPEGSGDTIASTGIGTGPFKLEKFDAQGTTVLVANMDYFEGPPGVARMEIIGIPDGQARLQALLGGQIDMESGITPQQRVMFDASDRFYIQEVPTGNWRGFVFRTDVEPFSDPRVRKAVRLTADREALLALVEGGNGTIACDTPVGPTDQYRAEMSCPQDIEGARALLAEAGFADGIDVDIHVATLEPTWPAMAEAYQAQAAEAGIRVNIVQVPSDGFWSEVWMKKDVVVTRWNERPADQALHEIYLSTAKWNESYYKDEAFDAMLADARRELDFDKRKALYVKAQEHLQETAGTLIPYHVTKLIGVTSRVQNLDPVENMSIRWYKITVAE</sequence>
<evidence type="ECO:0000256" key="1">
    <source>
        <dbReference type="ARBA" id="ARBA00004418"/>
    </source>
</evidence>
<keyword evidence="4 5" id="KW-0732">Signal</keyword>
<evidence type="ECO:0000256" key="4">
    <source>
        <dbReference type="ARBA" id="ARBA00022729"/>
    </source>
</evidence>
<feature type="signal peptide" evidence="5">
    <location>
        <begin position="1"/>
        <end position="21"/>
    </location>
</feature>
<dbReference type="CDD" id="cd08503">
    <property type="entry name" value="PBP2_NikA_DppA_OppA_like_17"/>
    <property type="match status" value="1"/>
</dbReference>
<comment type="similarity">
    <text evidence="2">Belongs to the bacterial solute-binding protein 5 family.</text>
</comment>
<keyword evidence="3" id="KW-0813">Transport</keyword>
<dbReference type="RefSeq" id="WP_285674356.1">
    <property type="nucleotide sequence ID" value="NZ_BSYI01000051.1"/>
</dbReference>
<dbReference type="PIRSF" id="PIRSF002741">
    <property type="entry name" value="MppA"/>
    <property type="match status" value="1"/>
</dbReference>
<dbReference type="PANTHER" id="PTHR30290">
    <property type="entry name" value="PERIPLASMIC BINDING COMPONENT OF ABC TRANSPORTER"/>
    <property type="match status" value="1"/>
</dbReference>
<dbReference type="Proteomes" id="UP001239909">
    <property type="component" value="Unassembled WGS sequence"/>
</dbReference>
<comment type="subcellular location">
    <subcellularLocation>
        <location evidence="1">Periplasm</location>
    </subcellularLocation>
</comment>
<comment type="caution">
    <text evidence="7">The sequence shown here is derived from an EMBL/GenBank/DDBJ whole genome shotgun (WGS) entry which is preliminary data.</text>
</comment>